<evidence type="ECO:0000313" key="9">
    <source>
        <dbReference type="EMBL" id="KAG5277427.1"/>
    </source>
</evidence>
<dbReference type="GO" id="GO:0005802">
    <property type="term" value="C:trans-Golgi network"/>
    <property type="evidence" value="ECO:0007669"/>
    <property type="project" value="TreeGrafter"/>
</dbReference>
<dbReference type="PANTHER" id="PTHR15071">
    <property type="entry name" value="MANNOSE-6-PHOSPHATE RECEPTOR FAMILY MEMBER"/>
    <property type="match status" value="1"/>
</dbReference>
<keyword evidence="7" id="KW-1015">Disulfide bond</keyword>
<dbReference type="SUPFAM" id="SSF50911">
    <property type="entry name" value="Mannose 6-phosphate receptor domain"/>
    <property type="match status" value="2"/>
</dbReference>
<evidence type="ECO:0000256" key="7">
    <source>
        <dbReference type="ARBA" id="ARBA00023157"/>
    </source>
</evidence>
<keyword evidence="5" id="KW-1133">Transmembrane helix</keyword>
<dbReference type="GO" id="GO:0005537">
    <property type="term" value="F:D-mannose binding"/>
    <property type="evidence" value="ECO:0007669"/>
    <property type="project" value="InterPro"/>
</dbReference>
<dbReference type="SMART" id="SM01404">
    <property type="entry name" value="CIMR"/>
    <property type="match status" value="1"/>
</dbReference>
<sequence length="274" mass="30217">MASGKCPPCSISGVFCRYYINLCQSIHGGLTDCPEGATVCRKNKGQTQTLGLVHTQTLEYREGKILVNYTMGDAVCGSDLRAKTIIQLTCSTITGHPKLQREDPVACEFWLEWETRAACAVEQQEVEMVNGTITLPDTGARINLGDLYTRLHQATGDIRPNGDLYVYDIQLSGITNSSVTNCMGAYICQVKVNGNWHRKIGSSSKAKYYIKGGNLDVLVPSVSTCGRDRKHTASSAILFHCNPEAGEGIPEFLLETDLCQYLFVWHTSRMCDFL</sequence>
<name>A0AAV6GU58_9TELE</name>
<protein>
    <recommendedName>
        <fullName evidence="8">MRH domain-containing protein</fullName>
    </recommendedName>
</protein>
<evidence type="ECO:0000256" key="3">
    <source>
        <dbReference type="ARBA" id="ARBA00022692"/>
    </source>
</evidence>
<dbReference type="AlphaFoldDB" id="A0AAV6GU58"/>
<dbReference type="Proteomes" id="UP000823561">
    <property type="component" value="Chromosome 8"/>
</dbReference>
<dbReference type="PANTHER" id="PTHR15071:SF0">
    <property type="entry name" value="MANNOSE 6-PHOSPHATE RECEPTOR-LIKE PROTEIN 1"/>
    <property type="match status" value="1"/>
</dbReference>
<accession>A0AAV6GU58</accession>
<proteinExistence type="predicted"/>
<feature type="domain" description="MRH" evidence="8">
    <location>
        <begin position="7"/>
        <end position="121"/>
    </location>
</feature>
<evidence type="ECO:0000256" key="1">
    <source>
        <dbReference type="ARBA" id="ARBA00004308"/>
    </source>
</evidence>
<gene>
    <name evidence="9" type="ORF">AALO_G00117480</name>
</gene>
<dbReference type="InterPro" id="IPR044865">
    <property type="entry name" value="MRH_dom"/>
</dbReference>
<evidence type="ECO:0000259" key="8">
    <source>
        <dbReference type="PROSITE" id="PS51914"/>
    </source>
</evidence>
<dbReference type="FunFam" id="2.70.130.10:FF:000006">
    <property type="entry name" value="Insulin-like growth factor 2 receptor"/>
    <property type="match status" value="1"/>
</dbReference>
<dbReference type="EMBL" id="JADWDJ010000008">
    <property type="protein sequence ID" value="KAG5277427.1"/>
    <property type="molecule type" value="Genomic_DNA"/>
</dbReference>
<keyword evidence="6" id="KW-0472">Membrane</keyword>
<keyword evidence="4" id="KW-0732">Signal</keyword>
<comment type="subcellular location">
    <subcellularLocation>
        <location evidence="1">Endomembrane system</location>
    </subcellularLocation>
</comment>
<dbReference type="Gene3D" id="2.70.130.10">
    <property type="entry name" value="Mannose-6-phosphate receptor binding domain"/>
    <property type="match status" value="2"/>
</dbReference>
<feature type="domain" description="MRH" evidence="8">
    <location>
        <begin position="129"/>
        <end position="273"/>
    </location>
</feature>
<evidence type="ECO:0000313" key="10">
    <source>
        <dbReference type="Proteomes" id="UP000823561"/>
    </source>
</evidence>
<organism evidence="9 10">
    <name type="scientific">Alosa alosa</name>
    <name type="common">allis shad</name>
    <dbReference type="NCBI Taxonomy" id="278164"/>
    <lineage>
        <taxon>Eukaryota</taxon>
        <taxon>Metazoa</taxon>
        <taxon>Chordata</taxon>
        <taxon>Craniata</taxon>
        <taxon>Vertebrata</taxon>
        <taxon>Euteleostomi</taxon>
        <taxon>Actinopterygii</taxon>
        <taxon>Neopterygii</taxon>
        <taxon>Teleostei</taxon>
        <taxon>Clupei</taxon>
        <taxon>Clupeiformes</taxon>
        <taxon>Clupeoidei</taxon>
        <taxon>Clupeidae</taxon>
        <taxon>Alosa</taxon>
    </lineage>
</organism>
<evidence type="ECO:0000256" key="6">
    <source>
        <dbReference type="ARBA" id="ARBA00023136"/>
    </source>
</evidence>
<dbReference type="GO" id="GO:0000139">
    <property type="term" value="C:Golgi membrane"/>
    <property type="evidence" value="ECO:0007669"/>
    <property type="project" value="UniProtKB-SubCell"/>
</dbReference>
<dbReference type="InterPro" id="IPR000479">
    <property type="entry name" value="CIMR_rpt"/>
</dbReference>
<evidence type="ECO:0000256" key="2">
    <source>
        <dbReference type="ARBA" id="ARBA00022448"/>
    </source>
</evidence>
<reference evidence="9" key="1">
    <citation type="submission" date="2020-10" db="EMBL/GenBank/DDBJ databases">
        <title>Chromosome-scale genome assembly of the Allis shad, Alosa alosa.</title>
        <authorList>
            <person name="Margot Z."/>
            <person name="Christophe K."/>
            <person name="Cabau C."/>
            <person name="Louis A."/>
            <person name="Berthelot C."/>
            <person name="Parey E."/>
            <person name="Roest Crollius H."/>
            <person name="Montfort J."/>
            <person name="Robinson-Rechavi M."/>
            <person name="Bucao C."/>
            <person name="Bouchez O."/>
            <person name="Gislard M."/>
            <person name="Lluch J."/>
            <person name="Milhes M."/>
            <person name="Lampietro C."/>
            <person name="Lopez Roques C."/>
            <person name="Donnadieu C."/>
            <person name="Braasch I."/>
            <person name="Desvignes T."/>
            <person name="Postlethwait J."/>
            <person name="Bobe J."/>
            <person name="Guiguen Y."/>
        </authorList>
    </citation>
    <scope>NUCLEOTIDE SEQUENCE</scope>
    <source>
        <strain evidence="9">M-15738</strain>
        <tissue evidence="9">Blood</tissue>
    </source>
</reference>
<keyword evidence="10" id="KW-1185">Reference proteome</keyword>
<keyword evidence="2" id="KW-0813">Transport</keyword>
<dbReference type="GO" id="GO:0007041">
    <property type="term" value="P:lysosomal transport"/>
    <property type="evidence" value="ECO:0007669"/>
    <property type="project" value="InterPro"/>
</dbReference>
<dbReference type="PROSITE" id="PS51914">
    <property type="entry name" value="MRH"/>
    <property type="match status" value="2"/>
</dbReference>
<dbReference type="GO" id="GO:0010008">
    <property type="term" value="C:endosome membrane"/>
    <property type="evidence" value="ECO:0007669"/>
    <property type="project" value="UniProtKB-SubCell"/>
</dbReference>
<dbReference type="GO" id="GO:0038023">
    <property type="term" value="F:signaling receptor activity"/>
    <property type="evidence" value="ECO:0007669"/>
    <property type="project" value="InterPro"/>
</dbReference>
<comment type="caution">
    <text evidence="9">The sequence shown here is derived from an EMBL/GenBank/DDBJ whole genome shotgun (WGS) entry which is preliminary data.</text>
</comment>
<evidence type="ECO:0000256" key="5">
    <source>
        <dbReference type="ARBA" id="ARBA00022989"/>
    </source>
</evidence>
<dbReference type="InterPro" id="IPR009011">
    <property type="entry name" value="Man6P_isomerase_rcpt-bd_dom_sf"/>
</dbReference>
<keyword evidence="3" id="KW-0812">Transmembrane</keyword>
<evidence type="ECO:0000256" key="4">
    <source>
        <dbReference type="ARBA" id="ARBA00022729"/>
    </source>
</evidence>
<dbReference type="Pfam" id="PF00878">
    <property type="entry name" value="CIMR"/>
    <property type="match status" value="3"/>
</dbReference>